<keyword evidence="2" id="KW-1185">Reference proteome</keyword>
<accession>A0ABT8EXU4</accession>
<proteinExistence type="predicted"/>
<comment type="caution">
    <text evidence="1">The sequence shown here is derived from an EMBL/GenBank/DDBJ whole genome shotgun (WGS) entry which is preliminary data.</text>
</comment>
<name>A0ABT8EXU4_9ACTN</name>
<evidence type="ECO:0008006" key="3">
    <source>
        <dbReference type="Google" id="ProtNLM"/>
    </source>
</evidence>
<sequence length="104" mass="11438">MTKKQNYVTGQGETFVLNLILEDAQGNPVDLTGHTITLALKYNDVLVADYATVVDDAGTITLKVTDEETAVWPVGNCKYVLIHDQPNGDRKYMAYGNLTVAEVF</sequence>
<evidence type="ECO:0000313" key="1">
    <source>
        <dbReference type="EMBL" id="MDN4162938.1"/>
    </source>
</evidence>
<dbReference type="EMBL" id="JAUHJR010000008">
    <property type="protein sequence ID" value="MDN4162938.1"/>
    <property type="molecule type" value="Genomic_DNA"/>
</dbReference>
<evidence type="ECO:0000313" key="2">
    <source>
        <dbReference type="Proteomes" id="UP001168537"/>
    </source>
</evidence>
<reference evidence="1" key="1">
    <citation type="submission" date="2023-06" db="EMBL/GenBank/DDBJ databases">
        <title>Draft genome sequence of Nocardioides sp. SOB72.</title>
        <authorList>
            <person name="Zhang G."/>
        </authorList>
    </citation>
    <scope>NUCLEOTIDE SEQUENCE</scope>
    <source>
        <strain evidence="1">SOB72</strain>
    </source>
</reference>
<gene>
    <name evidence="1" type="ORF">QWY29_16330</name>
</gene>
<dbReference type="RefSeq" id="WP_300962090.1">
    <property type="nucleotide sequence ID" value="NZ_JAUHJR010000008.1"/>
</dbReference>
<dbReference type="Proteomes" id="UP001168537">
    <property type="component" value="Unassembled WGS sequence"/>
</dbReference>
<protein>
    <recommendedName>
        <fullName evidence="3">BppU N-terminal domain-containing protein</fullName>
    </recommendedName>
</protein>
<organism evidence="1 2">
    <name type="scientific">Nocardioides abyssi</name>
    <dbReference type="NCBI Taxonomy" id="3058370"/>
    <lineage>
        <taxon>Bacteria</taxon>
        <taxon>Bacillati</taxon>
        <taxon>Actinomycetota</taxon>
        <taxon>Actinomycetes</taxon>
        <taxon>Propionibacteriales</taxon>
        <taxon>Nocardioidaceae</taxon>
        <taxon>Nocardioides</taxon>
    </lineage>
</organism>